<dbReference type="InterPro" id="IPR036001">
    <property type="entry name" value="PS_II_antenna-like_sf"/>
</dbReference>
<proteinExistence type="predicted"/>
<name>A0A9J5YEZ0_SOLCO</name>
<dbReference type="GO" id="GO:0009523">
    <property type="term" value="C:photosystem II"/>
    <property type="evidence" value="ECO:0007669"/>
    <property type="project" value="UniProtKB-KW"/>
</dbReference>
<evidence type="ECO:0000256" key="7">
    <source>
        <dbReference type="ARBA" id="ARBA00022991"/>
    </source>
</evidence>
<dbReference type="Gene3D" id="3.10.680.10">
    <property type="entry name" value="Photosystem II CP47 reaction center protein"/>
    <property type="match status" value="1"/>
</dbReference>
<gene>
    <name evidence="10" type="ORF">H5410_030172</name>
</gene>
<organism evidence="10 11">
    <name type="scientific">Solanum commersonii</name>
    <name type="common">Commerson's wild potato</name>
    <name type="synonym">Commerson's nightshade</name>
    <dbReference type="NCBI Taxonomy" id="4109"/>
    <lineage>
        <taxon>Eukaryota</taxon>
        <taxon>Viridiplantae</taxon>
        <taxon>Streptophyta</taxon>
        <taxon>Embryophyta</taxon>
        <taxon>Tracheophyta</taxon>
        <taxon>Spermatophyta</taxon>
        <taxon>Magnoliopsida</taxon>
        <taxon>eudicotyledons</taxon>
        <taxon>Gunneridae</taxon>
        <taxon>Pentapetalae</taxon>
        <taxon>asterids</taxon>
        <taxon>lamiids</taxon>
        <taxon>Solanales</taxon>
        <taxon>Solanaceae</taxon>
        <taxon>Solanoideae</taxon>
        <taxon>Solaneae</taxon>
        <taxon>Solanum</taxon>
    </lineage>
</organism>
<sequence>MEMTGKGGKKRNGGWMGKKAWHVPVRRKCSVEQVGVTIEFYGGELSVVSYNDPATVKKYARHAQLGEFFELDRATLKFDGVFRSSTRGWFTFGHASFALLFFFGHIQHDARTLLRCFSLVLTQI</sequence>
<keyword evidence="3" id="KW-0602">Photosynthesis</keyword>
<evidence type="ECO:0000256" key="4">
    <source>
        <dbReference type="ARBA" id="ARBA00022640"/>
    </source>
</evidence>
<evidence type="ECO:0000256" key="9">
    <source>
        <dbReference type="ARBA" id="ARBA00023276"/>
    </source>
</evidence>
<keyword evidence="7" id="KW-0157">Chromophore</keyword>
<keyword evidence="2" id="KW-0148">Chlorophyll</keyword>
<dbReference type="InterPro" id="IPR000932">
    <property type="entry name" value="PS_antenna-like"/>
</dbReference>
<reference evidence="10 11" key="1">
    <citation type="submission" date="2020-09" db="EMBL/GenBank/DDBJ databases">
        <title>De no assembly of potato wild relative species, Solanum commersonii.</title>
        <authorList>
            <person name="Cho K."/>
        </authorList>
    </citation>
    <scope>NUCLEOTIDE SEQUENCE [LARGE SCALE GENOMIC DNA]</scope>
    <source>
        <strain evidence="10">LZ3.2</strain>
        <tissue evidence="10">Leaf</tissue>
    </source>
</reference>
<accession>A0A9J5YEZ0</accession>
<evidence type="ECO:0000313" key="10">
    <source>
        <dbReference type="EMBL" id="KAG5598802.1"/>
    </source>
</evidence>
<comment type="caution">
    <text evidence="10">The sequence shown here is derived from an EMBL/GenBank/DDBJ whole genome shotgun (WGS) entry which is preliminary data.</text>
</comment>
<evidence type="ECO:0000256" key="3">
    <source>
        <dbReference type="ARBA" id="ARBA00022531"/>
    </source>
</evidence>
<dbReference type="GO" id="GO:0009767">
    <property type="term" value="P:photosynthetic electron transport chain"/>
    <property type="evidence" value="ECO:0007669"/>
    <property type="project" value="InterPro"/>
</dbReference>
<evidence type="ECO:0000256" key="6">
    <source>
        <dbReference type="ARBA" id="ARBA00022989"/>
    </source>
</evidence>
<dbReference type="Pfam" id="PF00421">
    <property type="entry name" value="PSII"/>
    <property type="match status" value="1"/>
</dbReference>
<keyword evidence="11" id="KW-1185">Reference proteome</keyword>
<keyword evidence="8" id="KW-0472">Membrane</keyword>
<dbReference type="Proteomes" id="UP000824120">
    <property type="component" value="Chromosome 6"/>
</dbReference>
<keyword evidence="6" id="KW-1133">Transmembrane helix</keyword>
<dbReference type="GO" id="GO:0016168">
    <property type="term" value="F:chlorophyll binding"/>
    <property type="evidence" value="ECO:0007669"/>
    <property type="project" value="UniProtKB-KW"/>
</dbReference>
<keyword evidence="4" id="KW-0934">Plastid</keyword>
<evidence type="ECO:0000256" key="5">
    <source>
        <dbReference type="ARBA" id="ARBA00022692"/>
    </source>
</evidence>
<keyword evidence="9" id="KW-0604">Photosystem II</keyword>
<evidence type="ECO:0000256" key="8">
    <source>
        <dbReference type="ARBA" id="ARBA00023136"/>
    </source>
</evidence>
<protein>
    <submittedName>
        <fullName evidence="10">Uncharacterized protein</fullName>
    </submittedName>
</protein>
<dbReference type="EMBL" id="JACXVP010000006">
    <property type="protein sequence ID" value="KAG5598802.1"/>
    <property type="molecule type" value="Genomic_DNA"/>
</dbReference>
<evidence type="ECO:0000256" key="2">
    <source>
        <dbReference type="ARBA" id="ARBA00022494"/>
    </source>
</evidence>
<dbReference type="OrthoDB" id="1000953at2759"/>
<dbReference type="SUPFAM" id="SSF161077">
    <property type="entry name" value="Photosystem II antenna protein-like"/>
    <property type="match status" value="1"/>
</dbReference>
<evidence type="ECO:0000256" key="1">
    <source>
        <dbReference type="ARBA" id="ARBA00004141"/>
    </source>
</evidence>
<keyword evidence="5" id="KW-0812">Transmembrane</keyword>
<evidence type="ECO:0000313" key="11">
    <source>
        <dbReference type="Proteomes" id="UP000824120"/>
    </source>
</evidence>
<comment type="subcellular location">
    <subcellularLocation>
        <location evidence="1">Membrane</location>
        <topology evidence="1">Multi-pass membrane protein</topology>
    </subcellularLocation>
</comment>
<dbReference type="AlphaFoldDB" id="A0A9J5YEZ0"/>